<name>A0ABZ2C2H6_9PROT</name>
<proteinExistence type="inferred from homology"/>
<evidence type="ECO:0000313" key="11">
    <source>
        <dbReference type="EMBL" id="WVX66273.1"/>
    </source>
</evidence>
<evidence type="ECO:0000259" key="10">
    <source>
        <dbReference type="Pfam" id="PF16998"/>
    </source>
</evidence>
<evidence type="ECO:0000256" key="4">
    <source>
        <dbReference type="ARBA" id="ARBA00022729"/>
    </source>
</evidence>
<protein>
    <recommendedName>
        <fullName evidence="3">17 kDa surface antigen</fullName>
    </recommendedName>
</protein>
<feature type="domain" description="Glycine zipper 2TM" evidence="9">
    <location>
        <begin position="27"/>
        <end position="68"/>
    </location>
</feature>
<keyword evidence="12" id="KW-1185">Reference proteome</keyword>
<keyword evidence="5" id="KW-0472">Membrane</keyword>
<evidence type="ECO:0000256" key="1">
    <source>
        <dbReference type="ARBA" id="ARBA00004459"/>
    </source>
</evidence>
<feature type="compositionally biased region" description="Polar residues" evidence="8">
    <location>
        <begin position="83"/>
        <end position="107"/>
    </location>
</feature>
<dbReference type="PROSITE" id="PS51257">
    <property type="entry name" value="PROKAR_LIPOPROTEIN"/>
    <property type="match status" value="1"/>
</dbReference>
<dbReference type="RefSeq" id="WP_331255158.1">
    <property type="nucleotide sequence ID" value="NZ_CP133270.1"/>
</dbReference>
<organism evidence="11 12">
    <name type="scientific">Candidatus Bealeia paramacronuclearis</name>
    <dbReference type="NCBI Taxonomy" id="1921001"/>
    <lineage>
        <taxon>Bacteria</taxon>
        <taxon>Pseudomonadati</taxon>
        <taxon>Pseudomonadota</taxon>
        <taxon>Alphaproteobacteria</taxon>
        <taxon>Holosporales</taxon>
        <taxon>Holosporaceae</taxon>
        <taxon>Candidatus Bealeia</taxon>
    </lineage>
</organism>
<dbReference type="PIRSF" id="PIRSF002721">
    <property type="entry name" value="Surface_antigen_Rickettsia"/>
    <property type="match status" value="1"/>
</dbReference>
<sequence length="155" mass="15888">MKTKLIASGIVMAILATGCETGPKQAIGTLGGGALGGWAGSTIGSGRGRVVATAVGAVLGAFLGSTIGRELDAADEKLAKKTAQGSFESSKTGQTSSWRNPDSGHSGTITPTKTYQTQTGDYCREFQQTIVVGGKTERGYGTACRQPDGSWEIVK</sequence>
<comment type="subcellular location">
    <subcellularLocation>
        <location evidence="1">Cell outer membrane</location>
        <topology evidence="1">Lipid-anchor</topology>
    </subcellularLocation>
</comment>
<reference evidence="11 12" key="1">
    <citation type="journal article" date="2024" name="Environ. Microbiol.">
        <title>Novel evolutionary insights on the interactions of the Holosporales (Alphaproteobacteria) with eukaryotic hosts from comparative genomics.</title>
        <authorList>
            <person name="Giovannini M."/>
            <person name="Petroni G."/>
            <person name="Castelli M."/>
        </authorList>
    </citation>
    <scope>NUCLEOTIDE SEQUENCE [LARGE SCALE GENOMIC DNA]</scope>
    <source>
        <strain evidence="11 12">US_Bl 15I1</strain>
    </source>
</reference>
<feature type="region of interest" description="Disordered" evidence="8">
    <location>
        <begin position="79"/>
        <end position="114"/>
    </location>
</feature>
<comment type="similarity">
    <text evidence="2">Belongs to the rickettsiale 17 kDa surface antigen family.</text>
</comment>
<dbReference type="InterPro" id="IPR008816">
    <property type="entry name" value="Gly_zipper_2TM_dom"/>
</dbReference>
<keyword evidence="4" id="KW-0732">Signal</keyword>
<evidence type="ECO:0000256" key="7">
    <source>
        <dbReference type="ARBA" id="ARBA00023288"/>
    </source>
</evidence>
<gene>
    <name evidence="11" type="ORF">Bealeia1_00449</name>
</gene>
<accession>A0ABZ2C2H6</accession>
<dbReference type="PANTHER" id="PTHR35603">
    <property type="match status" value="1"/>
</dbReference>
<dbReference type="InterPro" id="IPR051407">
    <property type="entry name" value="Bact_OM_lipoprot/Surf_antigen"/>
</dbReference>
<evidence type="ECO:0000259" key="9">
    <source>
        <dbReference type="Pfam" id="PF05433"/>
    </source>
</evidence>
<evidence type="ECO:0000256" key="8">
    <source>
        <dbReference type="SAM" id="MobiDB-lite"/>
    </source>
</evidence>
<dbReference type="InterPro" id="IPR032635">
    <property type="entry name" value="Anti_2"/>
</dbReference>
<feature type="domain" description="Surface antigen" evidence="10">
    <location>
        <begin position="71"/>
        <end position="154"/>
    </location>
</feature>
<keyword evidence="6" id="KW-0564">Palmitate</keyword>
<dbReference type="Proteomes" id="UP001330434">
    <property type="component" value="Chromosome"/>
</dbReference>
<evidence type="ECO:0000256" key="6">
    <source>
        <dbReference type="ARBA" id="ARBA00023139"/>
    </source>
</evidence>
<evidence type="ECO:0000313" key="12">
    <source>
        <dbReference type="Proteomes" id="UP001330434"/>
    </source>
</evidence>
<evidence type="ECO:0000256" key="5">
    <source>
        <dbReference type="ARBA" id="ARBA00023136"/>
    </source>
</evidence>
<dbReference type="Pfam" id="PF05433">
    <property type="entry name" value="Rick_17kDa_Anti"/>
    <property type="match status" value="1"/>
</dbReference>
<evidence type="ECO:0000256" key="3">
    <source>
        <dbReference type="ARBA" id="ARBA00015281"/>
    </source>
</evidence>
<dbReference type="PANTHER" id="PTHR35603:SF1">
    <property type="entry name" value="OUTER MEMBRANE LIPOPROTEIN SLYB"/>
    <property type="match status" value="1"/>
</dbReference>
<dbReference type="Pfam" id="PF16998">
    <property type="entry name" value="17kDa_Anti_2"/>
    <property type="match status" value="1"/>
</dbReference>
<keyword evidence="7" id="KW-0449">Lipoprotein</keyword>
<evidence type="ECO:0000256" key="2">
    <source>
        <dbReference type="ARBA" id="ARBA00008681"/>
    </source>
</evidence>
<dbReference type="InterPro" id="IPR016364">
    <property type="entry name" value="Surface_antigen_Rickettsia"/>
</dbReference>
<dbReference type="EMBL" id="CP133270">
    <property type="protein sequence ID" value="WVX66273.1"/>
    <property type="molecule type" value="Genomic_DNA"/>
</dbReference>